<evidence type="ECO:0000256" key="1">
    <source>
        <dbReference type="SAM" id="MobiDB-lite"/>
    </source>
</evidence>
<dbReference type="EMBL" id="CP065997">
    <property type="protein sequence ID" value="QQB32790.1"/>
    <property type="molecule type" value="Genomic_DNA"/>
</dbReference>
<evidence type="ECO:0000313" key="2">
    <source>
        <dbReference type="EMBL" id="QQB32790.1"/>
    </source>
</evidence>
<gene>
    <name evidence="2" type="ORF">I6I07_19280</name>
</gene>
<proteinExistence type="predicted"/>
<dbReference type="RefSeq" id="WP_198483290.1">
    <property type="nucleotide sequence ID" value="NZ_CP065997.1"/>
</dbReference>
<dbReference type="Proteomes" id="UP000595231">
    <property type="component" value="Chromosome"/>
</dbReference>
<organism evidence="2 3">
    <name type="scientific">Achromobacter deleyi</name>
    <dbReference type="NCBI Taxonomy" id="1353891"/>
    <lineage>
        <taxon>Bacteria</taxon>
        <taxon>Pseudomonadati</taxon>
        <taxon>Pseudomonadota</taxon>
        <taxon>Betaproteobacteria</taxon>
        <taxon>Burkholderiales</taxon>
        <taxon>Alcaligenaceae</taxon>
        <taxon>Achromobacter</taxon>
    </lineage>
</organism>
<name>A0A7T4AZA7_9BURK</name>
<dbReference type="AlphaFoldDB" id="A0A7T4AZA7"/>
<accession>A0A7T4AZA7</accession>
<feature type="region of interest" description="Disordered" evidence="1">
    <location>
        <begin position="162"/>
        <end position="181"/>
    </location>
</feature>
<sequence>MTPTSYQISLLQHTIGVRPDQRNPHRNHFVAGSGHHDMPHLEKLVGGGLMEVRRSPAFLNDGDMVFAATEAGKATALHHLPPPPKLTRYEKYLRADGDESFGEFLCGFRLPKFEAREMRGSFASWRRSYEYRMYRETWEAYRQHREVQGEWMPTKKEAKASYKAALARHRASQQSGPGTRT</sequence>
<protein>
    <submittedName>
        <fullName evidence="2">Uncharacterized protein</fullName>
    </submittedName>
</protein>
<evidence type="ECO:0000313" key="3">
    <source>
        <dbReference type="Proteomes" id="UP000595231"/>
    </source>
</evidence>
<feature type="compositionally biased region" description="Polar residues" evidence="1">
    <location>
        <begin position="172"/>
        <end position="181"/>
    </location>
</feature>
<reference evidence="2 3" key="1">
    <citation type="submission" date="2020-12" db="EMBL/GenBank/DDBJ databases">
        <title>FDA dAtabase for Regulatory Grade micrObial Sequences (FDA-ARGOS): Supporting development and validation of Infectious Disease Dx tests.</title>
        <authorList>
            <person name="Sproer C."/>
            <person name="Gronow S."/>
            <person name="Severitt S."/>
            <person name="Schroder I."/>
            <person name="Tallon L."/>
            <person name="Sadzewicz L."/>
            <person name="Zhao X."/>
            <person name="Boylan J."/>
            <person name="Ott S."/>
            <person name="Bowen H."/>
            <person name="Vavikolanu K."/>
            <person name="Mehta A."/>
            <person name="Aluvathingal J."/>
            <person name="Nadendla S."/>
            <person name="Lowell S."/>
            <person name="Myers T."/>
            <person name="Yan Y."/>
            <person name="Sichtig H."/>
        </authorList>
    </citation>
    <scope>NUCLEOTIDE SEQUENCE [LARGE SCALE GENOMIC DNA]</scope>
    <source>
        <strain evidence="2 3">FDAARGOS_1050</strain>
    </source>
</reference>